<name>A0A061IC79_CRIGR</name>
<sequence length="159" mass="18004">MQSSAAGTAFGERSSILMDLDTWSPLASLAYLYCPQWCWHRGVEIDVLVLVGAGELGEVIEDDIWPNPLQYYLVPDMDDEGETEDDDGEEEKGLEDTDEEGDEGEEDEDDGDEDEWHRRLMDSKPVFIFFYFNFLQSLGASCSHFSPLPNPSCAQLPYF</sequence>
<dbReference type="AlphaFoldDB" id="A0A061IC79"/>
<organism evidence="2 3">
    <name type="scientific">Cricetulus griseus</name>
    <name type="common">Chinese hamster</name>
    <name type="synonym">Cricetulus barabensis griseus</name>
    <dbReference type="NCBI Taxonomy" id="10029"/>
    <lineage>
        <taxon>Eukaryota</taxon>
        <taxon>Metazoa</taxon>
        <taxon>Chordata</taxon>
        <taxon>Craniata</taxon>
        <taxon>Vertebrata</taxon>
        <taxon>Euteleostomi</taxon>
        <taxon>Mammalia</taxon>
        <taxon>Eutheria</taxon>
        <taxon>Euarchontoglires</taxon>
        <taxon>Glires</taxon>
        <taxon>Rodentia</taxon>
        <taxon>Myomorpha</taxon>
        <taxon>Muroidea</taxon>
        <taxon>Cricetidae</taxon>
        <taxon>Cricetinae</taxon>
        <taxon>Cricetulus</taxon>
    </lineage>
</organism>
<evidence type="ECO:0000313" key="2">
    <source>
        <dbReference type="EMBL" id="ERE80595.1"/>
    </source>
</evidence>
<accession>A0A061IC79</accession>
<gene>
    <name evidence="2" type="ORF">H671_3g8732</name>
</gene>
<feature type="region of interest" description="Disordered" evidence="1">
    <location>
        <begin position="74"/>
        <end position="115"/>
    </location>
</feature>
<dbReference type="Proteomes" id="UP000030759">
    <property type="component" value="Unassembled WGS sequence"/>
</dbReference>
<reference evidence="3" key="1">
    <citation type="journal article" date="2013" name="Nat. Biotechnol.">
        <title>Chinese hamster genome sequenced from sorted chromosomes.</title>
        <authorList>
            <person name="Brinkrolf K."/>
            <person name="Rupp O."/>
            <person name="Laux H."/>
            <person name="Kollin F."/>
            <person name="Ernst W."/>
            <person name="Linke B."/>
            <person name="Kofler R."/>
            <person name="Romand S."/>
            <person name="Hesse F."/>
            <person name="Budach W.E."/>
            <person name="Galosy S."/>
            <person name="Muller D."/>
            <person name="Noll T."/>
            <person name="Wienberg J."/>
            <person name="Jostock T."/>
            <person name="Leonard M."/>
            <person name="Grillari J."/>
            <person name="Tauch A."/>
            <person name="Goesmann A."/>
            <person name="Helk B."/>
            <person name="Mott J.E."/>
            <person name="Puhler A."/>
            <person name="Borth N."/>
        </authorList>
    </citation>
    <scope>NUCLEOTIDE SEQUENCE [LARGE SCALE GENOMIC DNA]</scope>
    <source>
        <strain evidence="3">17A/GY</strain>
    </source>
</reference>
<dbReference type="EMBL" id="KE671072">
    <property type="protein sequence ID" value="ERE80595.1"/>
    <property type="molecule type" value="Genomic_DNA"/>
</dbReference>
<proteinExistence type="predicted"/>
<feature type="compositionally biased region" description="Acidic residues" evidence="1">
    <location>
        <begin position="76"/>
        <end position="114"/>
    </location>
</feature>
<evidence type="ECO:0000256" key="1">
    <source>
        <dbReference type="SAM" id="MobiDB-lite"/>
    </source>
</evidence>
<evidence type="ECO:0000313" key="3">
    <source>
        <dbReference type="Proteomes" id="UP000030759"/>
    </source>
</evidence>
<protein>
    <submittedName>
        <fullName evidence="2">Protein SET-like protein</fullName>
    </submittedName>
</protein>